<organism evidence="1 2">
    <name type="scientific">Parasponia andersonii</name>
    <name type="common">Sponia andersonii</name>
    <dbReference type="NCBI Taxonomy" id="3476"/>
    <lineage>
        <taxon>Eukaryota</taxon>
        <taxon>Viridiplantae</taxon>
        <taxon>Streptophyta</taxon>
        <taxon>Embryophyta</taxon>
        <taxon>Tracheophyta</taxon>
        <taxon>Spermatophyta</taxon>
        <taxon>Magnoliopsida</taxon>
        <taxon>eudicotyledons</taxon>
        <taxon>Gunneridae</taxon>
        <taxon>Pentapetalae</taxon>
        <taxon>rosids</taxon>
        <taxon>fabids</taxon>
        <taxon>Rosales</taxon>
        <taxon>Cannabaceae</taxon>
        <taxon>Parasponia</taxon>
    </lineage>
</organism>
<gene>
    <name evidence="1" type="ORF">PanWU01x14_169480</name>
</gene>
<keyword evidence="2" id="KW-1185">Reference proteome</keyword>
<sequence>MNCRYALSSQAQTKLLSGFKMGDLKERKTWRRSLLWFKLMKPISVLWVFVEKKMGLCVE</sequence>
<comment type="caution">
    <text evidence="1">The sequence shown here is derived from an EMBL/GenBank/DDBJ whole genome shotgun (WGS) entry which is preliminary data.</text>
</comment>
<protein>
    <submittedName>
        <fullName evidence="1">Uncharacterized protein</fullName>
    </submittedName>
</protein>
<reference evidence="2" key="1">
    <citation type="submission" date="2016-06" db="EMBL/GenBank/DDBJ databases">
        <title>Parallel loss of symbiosis genes in relatives of nitrogen-fixing non-legume Parasponia.</title>
        <authorList>
            <person name="Van Velzen R."/>
            <person name="Holmer R."/>
            <person name="Bu F."/>
            <person name="Rutten L."/>
            <person name="Van Zeijl A."/>
            <person name="Liu W."/>
            <person name="Santuari L."/>
            <person name="Cao Q."/>
            <person name="Sharma T."/>
            <person name="Shen D."/>
            <person name="Roswanjaya Y."/>
            <person name="Wardhani T."/>
            <person name="Kalhor M.S."/>
            <person name="Jansen J."/>
            <person name="Van den Hoogen J."/>
            <person name="Gungor B."/>
            <person name="Hartog M."/>
            <person name="Hontelez J."/>
            <person name="Verver J."/>
            <person name="Yang W.-C."/>
            <person name="Schijlen E."/>
            <person name="Repin R."/>
            <person name="Schilthuizen M."/>
            <person name="Schranz E."/>
            <person name="Heidstra R."/>
            <person name="Miyata K."/>
            <person name="Fedorova E."/>
            <person name="Kohlen W."/>
            <person name="Bisseling T."/>
            <person name="Smit S."/>
            <person name="Geurts R."/>
        </authorList>
    </citation>
    <scope>NUCLEOTIDE SEQUENCE [LARGE SCALE GENOMIC DNA]</scope>
    <source>
        <strain evidence="2">cv. WU1-14</strain>
    </source>
</reference>
<evidence type="ECO:0000313" key="1">
    <source>
        <dbReference type="EMBL" id="PON58017.1"/>
    </source>
</evidence>
<name>A0A2P5CAF8_PARAD</name>
<accession>A0A2P5CAF8</accession>
<proteinExistence type="predicted"/>
<dbReference type="Proteomes" id="UP000237105">
    <property type="component" value="Unassembled WGS sequence"/>
</dbReference>
<evidence type="ECO:0000313" key="2">
    <source>
        <dbReference type="Proteomes" id="UP000237105"/>
    </source>
</evidence>
<dbReference type="AlphaFoldDB" id="A0A2P5CAF8"/>
<dbReference type="EMBL" id="JXTB01000153">
    <property type="protein sequence ID" value="PON58017.1"/>
    <property type="molecule type" value="Genomic_DNA"/>
</dbReference>